<feature type="domain" description="Phosphodiester glycosidase" evidence="3">
    <location>
        <begin position="138"/>
        <end position="358"/>
    </location>
</feature>
<proteinExistence type="predicted"/>
<dbReference type="AlphaFoldDB" id="A0A9D9MZ35"/>
<gene>
    <name evidence="4" type="ORF">IAC08_02380</name>
</gene>
<sequence length="362" mass="38462">MLYKTIIASLALAGILSAAGCSEPSGNAPQWAWPDPDSGTGEIPEPEPEQTETNPDIVSLGWKNVEDEFGALPEGIAIYRSPEQLEGKNAIAYIAVADLSKAGYDIWSISDPESDGTDEPFMTPSEVYGAEGNGQPAVVINGGFFYMSGSKYYTSSLAVRNGKLLSPNINYASEDWLTIYYPTRAAFVEHKDGSFEACWTYYVSSAAHYAYPEPASNSWSSAPAAQPSASFPEGAETFEAETAIGGGPLLIRDGVIRNTYVEELFDGPTGIAPDSDQPRTAIGTTSDGRMILFVCEGRQMTEGVAGLLTEDVANVLLDLGCTQAVNLDGGGSSCMLVNGHETIKPSDGAQRSVASTVMLMQR</sequence>
<dbReference type="EMBL" id="JADIMK010000019">
    <property type="protein sequence ID" value="MBO8455236.1"/>
    <property type="molecule type" value="Genomic_DNA"/>
</dbReference>
<evidence type="ECO:0000313" key="4">
    <source>
        <dbReference type="EMBL" id="MBO8455236.1"/>
    </source>
</evidence>
<dbReference type="InterPro" id="IPR018711">
    <property type="entry name" value="NAGPA"/>
</dbReference>
<evidence type="ECO:0000259" key="3">
    <source>
        <dbReference type="Pfam" id="PF09992"/>
    </source>
</evidence>
<accession>A0A9D9MZ35</accession>
<keyword evidence="2" id="KW-0732">Signal</keyword>
<reference evidence="4" key="2">
    <citation type="journal article" date="2021" name="PeerJ">
        <title>Extensive microbial diversity within the chicken gut microbiome revealed by metagenomics and culture.</title>
        <authorList>
            <person name="Gilroy R."/>
            <person name="Ravi A."/>
            <person name="Getino M."/>
            <person name="Pursley I."/>
            <person name="Horton D.L."/>
            <person name="Alikhan N.F."/>
            <person name="Baker D."/>
            <person name="Gharbi K."/>
            <person name="Hall N."/>
            <person name="Watson M."/>
            <person name="Adriaenssens E.M."/>
            <person name="Foster-Nyarko E."/>
            <person name="Jarju S."/>
            <person name="Secka A."/>
            <person name="Antonio M."/>
            <person name="Oren A."/>
            <person name="Chaudhuri R.R."/>
            <person name="La Ragione R."/>
            <person name="Hildebrand F."/>
            <person name="Pallen M.J."/>
        </authorList>
    </citation>
    <scope>NUCLEOTIDE SEQUENCE</scope>
    <source>
        <strain evidence="4">B1-3475</strain>
    </source>
</reference>
<reference evidence="4" key="1">
    <citation type="submission" date="2020-10" db="EMBL/GenBank/DDBJ databases">
        <authorList>
            <person name="Gilroy R."/>
        </authorList>
    </citation>
    <scope>NUCLEOTIDE SEQUENCE</scope>
    <source>
        <strain evidence="4">B1-3475</strain>
    </source>
</reference>
<dbReference type="Proteomes" id="UP000823617">
    <property type="component" value="Unassembled WGS sequence"/>
</dbReference>
<dbReference type="GO" id="GO:0016798">
    <property type="term" value="F:hydrolase activity, acting on glycosyl bonds"/>
    <property type="evidence" value="ECO:0007669"/>
    <property type="project" value="UniProtKB-KW"/>
</dbReference>
<protein>
    <submittedName>
        <fullName evidence="4">Phosphodiester glycosidase family protein</fullName>
    </submittedName>
</protein>
<organism evidence="4 5">
    <name type="scientific">Candidatus Cryptobacteroides intestinigallinarum</name>
    <dbReference type="NCBI Taxonomy" id="2840767"/>
    <lineage>
        <taxon>Bacteria</taxon>
        <taxon>Pseudomonadati</taxon>
        <taxon>Bacteroidota</taxon>
        <taxon>Bacteroidia</taxon>
        <taxon>Bacteroidales</taxon>
        <taxon>Candidatus Cryptobacteroides</taxon>
    </lineage>
</organism>
<keyword evidence="4" id="KW-0378">Hydrolase</keyword>
<evidence type="ECO:0000256" key="2">
    <source>
        <dbReference type="SAM" id="SignalP"/>
    </source>
</evidence>
<dbReference type="PANTHER" id="PTHR40446">
    <property type="entry name" value="N-ACETYLGLUCOSAMINE-1-PHOSPHODIESTER ALPHA-N-ACETYLGLUCOSAMINIDASE"/>
    <property type="match status" value="1"/>
</dbReference>
<evidence type="ECO:0000313" key="5">
    <source>
        <dbReference type="Proteomes" id="UP000823617"/>
    </source>
</evidence>
<name>A0A9D9MZ35_9BACT</name>
<comment type="caution">
    <text evidence="4">The sequence shown here is derived from an EMBL/GenBank/DDBJ whole genome shotgun (WGS) entry which is preliminary data.</text>
</comment>
<feature type="chain" id="PRO_5038515928" evidence="2">
    <location>
        <begin position="19"/>
        <end position="362"/>
    </location>
</feature>
<dbReference type="Pfam" id="PF09992">
    <property type="entry name" value="NAGPA"/>
    <property type="match status" value="1"/>
</dbReference>
<dbReference type="PROSITE" id="PS51257">
    <property type="entry name" value="PROKAR_LIPOPROTEIN"/>
    <property type="match status" value="1"/>
</dbReference>
<dbReference type="PANTHER" id="PTHR40446:SF2">
    <property type="entry name" value="N-ACETYLGLUCOSAMINE-1-PHOSPHODIESTER ALPHA-N-ACETYLGLUCOSAMINIDASE"/>
    <property type="match status" value="1"/>
</dbReference>
<evidence type="ECO:0000256" key="1">
    <source>
        <dbReference type="SAM" id="MobiDB-lite"/>
    </source>
</evidence>
<feature type="signal peptide" evidence="2">
    <location>
        <begin position="1"/>
        <end position="18"/>
    </location>
</feature>
<feature type="region of interest" description="Disordered" evidence="1">
    <location>
        <begin position="25"/>
        <end position="54"/>
    </location>
</feature>
<keyword evidence="4" id="KW-0326">Glycosidase</keyword>